<organism evidence="6 7">
    <name type="scientific">Pleurostoma richardsiae</name>
    <dbReference type="NCBI Taxonomy" id="41990"/>
    <lineage>
        <taxon>Eukaryota</taxon>
        <taxon>Fungi</taxon>
        <taxon>Dikarya</taxon>
        <taxon>Ascomycota</taxon>
        <taxon>Pezizomycotina</taxon>
        <taxon>Sordariomycetes</taxon>
        <taxon>Sordariomycetidae</taxon>
        <taxon>Calosphaeriales</taxon>
        <taxon>Pleurostomataceae</taxon>
        <taxon>Pleurostoma</taxon>
    </lineage>
</organism>
<gene>
    <name evidence="6" type="ORF">NKR23_g1022</name>
</gene>
<evidence type="ECO:0000256" key="3">
    <source>
        <dbReference type="ARBA" id="ARBA00022827"/>
    </source>
</evidence>
<keyword evidence="4" id="KW-0560">Oxidoreductase</keyword>
<comment type="caution">
    <text evidence="6">The sequence shown here is derived from an EMBL/GenBank/DDBJ whole genome shotgun (WGS) entry which is preliminary data.</text>
</comment>
<dbReference type="InterPro" id="IPR051209">
    <property type="entry name" value="FAD-bind_Monooxygenase_sf"/>
</dbReference>
<keyword evidence="7" id="KW-1185">Reference proteome</keyword>
<proteinExistence type="inferred from homology"/>
<dbReference type="EMBL" id="JANBVO010000002">
    <property type="protein sequence ID" value="KAJ9156241.1"/>
    <property type="molecule type" value="Genomic_DNA"/>
</dbReference>
<keyword evidence="6" id="KW-0503">Monooxygenase</keyword>
<dbReference type="PANTHER" id="PTHR42877">
    <property type="entry name" value="L-ORNITHINE N(5)-MONOOXYGENASE-RELATED"/>
    <property type="match status" value="1"/>
</dbReference>
<keyword evidence="2" id="KW-0285">Flavoprotein</keyword>
<dbReference type="PANTHER" id="PTHR42877:SF7">
    <property type="entry name" value="FLAVIN-BINDING MONOOXYGENASE-RELATED"/>
    <property type="match status" value="1"/>
</dbReference>
<sequence length="587" mass="66258">MFKSLFPSSGSTPAPAFTCKDSPIENHRPLKVRVIGAGFSGVYLGIRIPQRLRNIDLQIFEKNSGMGGTWWENRYPGCACDIPSHSYQYSFESNKAWSGFYAPSKEICEYIQKVADKYGVPRFVKLNHKVMSCTWDDTSKKWHITVQRTETGETFEEDADIVIAARGNLNEFKWPDIKGFESFKGKKMHSAAWDDSYDFSGKRVGVIGGGSSSIQIVPELQKLEGIHLSCFVRSKVWISNRFGDHLMTQMGLDPSQLEFTEEQLREFATDPAAYQKFRKMIEDDGNMVHYSTKKGSEMQKMFVDMFSEITLKRLEKKPELLEYFSPTFGVGCRRLTPGPGYLEALVQDNVDFISDTIAAIDEKGVVLEGGRRVDVDVLACATGFNTTSVPPFPVTGKHGETLAKKFNPYPQTYLAIGVDDFPNYFTMLGPNAGIGAGSMTVLLEAQGDYIVKCIRKLQKEDYVSMAPKAARVKDFSDYVGEYFKDTVYAGDCKSWYKTGGGRGDRISALWPGSILHLMEALRAPRWEDFEWESNEENRLRWLGNGWSECLLPGGGDPSWYLNKEAVDIPPEGRPEDDPRYRIRPFSH</sequence>
<name>A0AA38SAV7_9PEZI</name>
<evidence type="ECO:0000313" key="7">
    <source>
        <dbReference type="Proteomes" id="UP001174694"/>
    </source>
</evidence>
<dbReference type="InterPro" id="IPR020946">
    <property type="entry name" value="Flavin_mOase-like"/>
</dbReference>
<evidence type="ECO:0000256" key="5">
    <source>
        <dbReference type="SAM" id="MobiDB-lite"/>
    </source>
</evidence>
<dbReference type="GO" id="GO:0004499">
    <property type="term" value="F:N,N-dimethylaniline monooxygenase activity"/>
    <property type="evidence" value="ECO:0007669"/>
    <property type="project" value="InterPro"/>
</dbReference>
<feature type="compositionally biased region" description="Basic and acidic residues" evidence="5">
    <location>
        <begin position="566"/>
        <end position="580"/>
    </location>
</feature>
<accession>A0AA38SAV7</accession>
<evidence type="ECO:0000256" key="4">
    <source>
        <dbReference type="ARBA" id="ARBA00023002"/>
    </source>
</evidence>
<dbReference type="AlphaFoldDB" id="A0AA38SAV7"/>
<dbReference type="Gene3D" id="3.50.50.60">
    <property type="entry name" value="FAD/NAD(P)-binding domain"/>
    <property type="match status" value="2"/>
</dbReference>
<reference evidence="6" key="1">
    <citation type="submission" date="2022-07" db="EMBL/GenBank/DDBJ databases">
        <title>Fungi with potential for degradation of polypropylene.</title>
        <authorList>
            <person name="Gostincar C."/>
        </authorList>
    </citation>
    <scope>NUCLEOTIDE SEQUENCE</scope>
    <source>
        <strain evidence="6">EXF-13308</strain>
    </source>
</reference>
<dbReference type="GO" id="GO:0050660">
    <property type="term" value="F:flavin adenine dinucleotide binding"/>
    <property type="evidence" value="ECO:0007669"/>
    <property type="project" value="InterPro"/>
</dbReference>
<protein>
    <submittedName>
        <fullName evidence="6">Flavin-binding monooxygenase</fullName>
    </submittedName>
</protein>
<dbReference type="Proteomes" id="UP001174694">
    <property type="component" value="Unassembled WGS sequence"/>
</dbReference>
<evidence type="ECO:0000256" key="2">
    <source>
        <dbReference type="ARBA" id="ARBA00022630"/>
    </source>
</evidence>
<keyword evidence="3" id="KW-0274">FAD</keyword>
<comment type="similarity">
    <text evidence="1">Belongs to the FAD-binding monooxygenase family.</text>
</comment>
<dbReference type="GO" id="GO:0050661">
    <property type="term" value="F:NADP binding"/>
    <property type="evidence" value="ECO:0007669"/>
    <property type="project" value="InterPro"/>
</dbReference>
<evidence type="ECO:0000313" key="6">
    <source>
        <dbReference type="EMBL" id="KAJ9156241.1"/>
    </source>
</evidence>
<dbReference type="SUPFAM" id="SSF51905">
    <property type="entry name" value="FAD/NAD(P)-binding domain"/>
    <property type="match status" value="3"/>
</dbReference>
<evidence type="ECO:0000256" key="1">
    <source>
        <dbReference type="ARBA" id="ARBA00010139"/>
    </source>
</evidence>
<feature type="region of interest" description="Disordered" evidence="5">
    <location>
        <begin position="566"/>
        <end position="587"/>
    </location>
</feature>
<dbReference type="InterPro" id="IPR036188">
    <property type="entry name" value="FAD/NAD-bd_sf"/>
</dbReference>
<dbReference type="Pfam" id="PF00743">
    <property type="entry name" value="FMO-like"/>
    <property type="match status" value="1"/>
</dbReference>